<dbReference type="RefSeq" id="WP_271053934.1">
    <property type="nucleotide sequence ID" value="NZ_JAQIIO010000004.1"/>
</dbReference>
<accession>A0ABT4W148</accession>
<evidence type="ECO:0000313" key="1">
    <source>
        <dbReference type="EMBL" id="MDA5094226.1"/>
    </source>
</evidence>
<gene>
    <name evidence="1" type="ORF">O2N63_09005</name>
</gene>
<name>A0ABT4W148_9RHOB</name>
<protein>
    <submittedName>
        <fullName evidence="1">Uncharacterized protein</fullName>
    </submittedName>
</protein>
<dbReference type="EMBL" id="JAQIIO010000004">
    <property type="protein sequence ID" value="MDA5094226.1"/>
    <property type="molecule type" value="Genomic_DNA"/>
</dbReference>
<dbReference type="Proteomes" id="UP001528040">
    <property type="component" value="Unassembled WGS sequence"/>
</dbReference>
<comment type="caution">
    <text evidence="1">The sequence shown here is derived from an EMBL/GenBank/DDBJ whole genome shotgun (WGS) entry which is preliminary data.</text>
</comment>
<reference evidence="1 2" key="1">
    <citation type="submission" date="2023-01" db="EMBL/GenBank/DDBJ databases">
        <authorList>
            <person name="Yoon J.-W."/>
        </authorList>
    </citation>
    <scope>NUCLEOTIDE SEQUENCE [LARGE SCALE GENOMIC DNA]</scope>
    <source>
        <strain evidence="1 2">KMU-50</strain>
    </source>
</reference>
<proteinExistence type="predicted"/>
<evidence type="ECO:0000313" key="2">
    <source>
        <dbReference type="Proteomes" id="UP001528040"/>
    </source>
</evidence>
<sequence length="159" mass="18437">MSDDELLDEISRLERVGLIQYDRDEEFVRIIGFHRERPAENAKHMISLIRDFKKEVFGRRKCPPMWGNAIAEFVVACVQRKQLWKPDSKSHDELDAEMKPFIRMTWEELGDPFLAALNDELCDARSVVVEDLKTTLPVLHAPIMRDCGGDYSDISDIPF</sequence>
<organism evidence="1 2">
    <name type="scientific">Aliiroseovarius salicola</name>
    <dbReference type="NCBI Taxonomy" id="3009082"/>
    <lineage>
        <taxon>Bacteria</taxon>
        <taxon>Pseudomonadati</taxon>
        <taxon>Pseudomonadota</taxon>
        <taxon>Alphaproteobacteria</taxon>
        <taxon>Rhodobacterales</taxon>
        <taxon>Paracoccaceae</taxon>
        <taxon>Aliiroseovarius</taxon>
    </lineage>
</organism>
<keyword evidence="2" id="KW-1185">Reference proteome</keyword>